<dbReference type="OMA" id="SYMLADE"/>
<dbReference type="EMBL" id="ABEU02000009">
    <property type="protein sequence ID" value="PNR48662.1"/>
    <property type="molecule type" value="Genomic_DNA"/>
</dbReference>
<dbReference type="Gramene" id="Pp3c9_24640V3.2">
    <property type="protein sequence ID" value="Pp3c9_24640V3.2"/>
    <property type="gene ID" value="Pp3c9_24640"/>
</dbReference>
<dbReference type="GeneID" id="112286964"/>
<feature type="domain" description="MHD1" evidence="1">
    <location>
        <begin position="712"/>
        <end position="831"/>
    </location>
</feature>
<dbReference type="RefSeq" id="XP_024385236.1">
    <property type="nucleotide sequence ID" value="XM_024529468.2"/>
</dbReference>
<name>A0A2K1K4F9_PHYPA</name>
<evidence type="ECO:0000313" key="2">
    <source>
        <dbReference type="EMBL" id="PNR48662.1"/>
    </source>
</evidence>
<dbReference type="Gramene" id="Pp3c9_24640V3.4">
    <property type="protein sequence ID" value="Pp3c9_24640V3.4"/>
    <property type="gene ID" value="Pp3c9_24640"/>
</dbReference>
<dbReference type="PROSITE" id="PS51258">
    <property type="entry name" value="MHD1"/>
    <property type="match status" value="1"/>
</dbReference>
<dbReference type="Gramene" id="Pp3c9_24640V3.1">
    <property type="protein sequence ID" value="Pp3c9_24640V3.1"/>
    <property type="gene ID" value="Pp3c9_24640"/>
</dbReference>
<evidence type="ECO:0000313" key="3">
    <source>
        <dbReference type="EnsemblPlants" id="Pp3c9_24640V3.1"/>
    </source>
</evidence>
<dbReference type="Gramene" id="Pp3c9_24640V3.8">
    <property type="protein sequence ID" value="Pp3c9_24640V3.8"/>
    <property type="gene ID" value="Pp3c9_24640"/>
</dbReference>
<dbReference type="Proteomes" id="UP000006727">
    <property type="component" value="Chromosome 9"/>
</dbReference>
<dbReference type="Gramene" id="Pp3c9_24640V3.7">
    <property type="protein sequence ID" value="Pp3c9_24640V3.7"/>
    <property type="gene ID" value="Pp3c9_24640"/>
</dbReference>
<dbReference type="Gene3D" id="1.10.357.50">
    <property type="match status" value="1"/>
</dbReference>
<dbReference type="RefSeq" id="XP_024385237.1">
    <property type="nucleotide sequence ID" value="XM_024529469.2"/>
</dbReference>
<protein>
    <recommendedName>
        <fullName evidence="1">MHD1 domain-containing protein</fullName>
    </recommendedName>
</protein>
<dbReference type="EnsemblPlants" id="Pp3c9_24640V3.5">
    <property type="protein sequence ID" value="Pp3c9_24640V3.5"/>
    <property type="gene ID" value="Pp3c9_24640"/>
</dbReference>
<reference evidence="2 4" key="1">
    <citation type="journal article" date="2008" name="Science">
        <title>The Physcomitrella genome reveals evolutionary insights into the conquest of land by plants.</title>
        <authorList>
            <person name="Rensing S."/>
            <person name="Lang D."/>
            <person name="Zimmer A."/>
            <person name="Terry A."/>
            <person name="Salamov A."/>
            <person name="Shapiro H."/>
            <person name="Nishiyama T."/>
            <person name="Perroud P.-F."/>
            <person name="Lindquist E."/>
            <person name="Kamisugi Y."/>
            <person name="Tanahashi T."/>
            <person name="Sakakibara K."/>
            <person name="Fujita T."/>
            <person name="Oishi K."/>
            <person name="Shin-I T."/>
            <person name="Kuroki Y."/>
            <person name="Toyoda A."/>
            <person name="Suzuki Y."/>
            <person name="Hashimoto A."/>
            <person name="Yamaguchi K."/>
            <person name="Sugano A."/>
            <person name="Kohara Y."/>
            <person name="Fujiyama A."/>
            <person name="Anterola A."/>
            <person name="Aoki S."/>
            <person name="Ashton N."/>
            <person name="Barbazuk W.B."/>
            <person name="Barker E."/>
            <person name="Bennetzen J."/>
            <person name="Bezanilla M."/>
            <person name="Blankenship R."/>
            <person name="Cho S.H."/>
            <person name="Dutcher S."/>
            <person name="Estelle M."/>
            <person name="Fawcett J.A."/>
            <person name="Gundlach H."/>
            <person name="Hanada K."/>
            <person name="Heyl A."/>
            <person name="Hicks K.A."/>
            <person name="Hugh J."/>
            <person name="Lohr M."/>
            <person name="Mayer K."/>
            <person name="Melkozernov A."/>
            <person name="Murata T."/>
            <person name="Nelson D."/>
            <person name="Pils B."/>
            <person name="Prigge M."/>
            <person name="Reiss B."/>
            <person name="Renner T."/>
            <person name="Rombauts S."/>
            <person name="Rushton P."/>
            <person name="Sanderfoot A."/>
            <person name="Schween G."/>
            <person name="Shiu S.-H."/>
            <person name="Stueber K."/>
            <person name="Theodoulou F.L."/>
            <person name="Tu H."/>
            <person name="Van de Peer Y."/>
            <person name="Verrier P.J."/>
            <person name="Waters E."/>
            <person name="Wood A."/>
            <person name="Yang L."/>
            <person name="Cove D."/>
            <person name="Cuming A."/>
            <person name="Hasebe M."/>
            <person name="Lucas S."/>
            <person name="Mishler D.B."/>
            <person name="Reski R."/>
            <person name="Grigoriev I."/>
            <person name="Quatrano R.S."/>
            <person name="Boore J.L."/>
        </authorList>
    </citation>
    <scope>NUCLEOTIDE SEQUENCE [LARGE SCALE GENOMIC DNA]</scope>
    <source>
        <strain evidence="3 4">cv. Gransden 2004</strain>
    </source>
</reference>
<dbReference type="InterPro" id="IPR008528">
    <property type="entry name" value="unc-13_homologue"/>
</dbReference>
<gene>
    <name evidence="3" type="primary">LOC112286964</name>
    <name evidence="2" type="ORF">PHYPA_013139</name>
</gene>
<dbReference type="EnsemblPlants" id="Pp3c9_24640V3.3">
    <property type="protein sequence ID" value="Pp3c9_24640V3.3"/>
    <property type="gene ID" value="Pp3c9_24640"/>
</dbReference>
<dbReference type="AlphaFoldDB" id="A0A2K1K4F9"/>
<reference evidence="2 4" key="2">
    <citation type="journal article" date="2018" name="Plant J.">
        <title>The Physcomitrella patens chromosome-scale assembly reveals moss genome structure and evolution.</title>
        <authorList>
            <person name="Lang D."/>
            <person name="Ullrich K.K."/>
            <person name="Murat F."/>
            <person name="Fuchs J."/>
            <person name="Jenkins J."/>
            <person name="Haas F.B."/>
            <person name="Piednoel M."/>
            <person name="Gundlach H."/>
            <person name="Van Bel M."/>
            <person name="Meyberg R."/>
            <person name="Vives C."/>
            <person name="Morata J."/>
            <person name="Symeonidi A."/>
            <person name="Hiss M."/>
            <person name="Muchero W."/>
            <person name="Kamisugi Y."/>
            <person name="Saleh O."/>
            <person name="Blanc G."/>
            <person name="Decker E.L."/>
            <person name="van Gessel N."/>
            <person name="Grimwood J."/>
            <person name="Hayes R.D."/>
            <person name="Graham S.W."/>
            <person name="Gunter L.E."/>
            <person name="McDaniel S.F."/>
            <person name="Hoernstein S.N.W."/>
            <person name="Larsson A."/>
            <person name="Li F.W."/>
            <person name="Perroud P.F."/>
            <person name="Phillips J."/>
            <person name="Ranjan P."/>
            <person name="Rokshar D.S."/>
            <person name="Rothfels C.J."/>
            <person name="Schneider L."/>
            <person name="Shu S."/>
            <person name="Stevenson D.W."/>
            <person name="Thummler F."/>
            <person name="Tillich M."/>
            <person name="Villarreal Aguilar J.C."/>
            <person name="Widiez T."/>
            <person name="Wong G.K."/>
            <person name="Wymore A."/>
            <person name="Zhang Y."/>
            <person name="Zimmer A.D."/>
            <person name="Quatrano R.S."/>
            <person name="Mayer K.F.X."/>
            <person name="Goodstein D."/>
            <person name="Casacuberta J.M."/>
            <person name="Vandepoele K."/>
            <person name="Reski R."/>
            <person name="Cuming A.C."/>
            <person name="Tuskan G.A."/>
            <person name="Maumus F."/>
            <person name="Salse J."/>
            <person name="Schmutz J."/>
            <person name="Rensing S.A."/>
        </authorList>
    </citation>
    <scope>NUCLEOTIDE SEQUENCE [LARGE SCALE GENOMIC DNA]</scope>
    <source>
        <strain evidence="3 4">cv. Gransden 2004</strain>
    </source>
</reference>
<dbReference type="PaxDb" id="3218-PP1S131_49V6.1"/>
<dbReference type="Gramene" id="Pp3c9_24640V3.9">
    <property type="protein sequence ID" value="Pp3c9_24640V3.9"/>
    <property type="gene ID" value="Pp3c9_24640"/>
</dbReference>
<dbReference type="EnsemblPlants" id="Pp3c9_24640V3.7">
    <property type="protein sequence ID" value="Pp3c9_24640V3.7"/>
    <property type="gene ID" value="Pp3c9_24640"/>
</dbReference>
<reference evidence="3" key="3">
    <citation type="submission" date="2020-12" db="UniProtKB">
        <authorList>
            <consortium name="EnsemblPlants"/>
        </authorList>
    </citation>
    <scope>IDENTIFICATION</scope>
</reference>
<organism evidence="2">
    <name type="scientific">Physcomitrium patens</name>
    <name type="common">Spreading-leaved earth moss</name>
    <name type="synonym">Physcomitrella patens</name>
    <dbReference type="NCBI Taxonomy" id="3218"/>
    <lineage>
        <taxon>Eukaryota</taxon>
        <taxon>Viridiplantae</taxon>
        <taxon>Streptophyta</taxon>
        <taxon>Embryophyta</taxon>
        <taxon>Bryophyta</taxon>
        <taxon>Bryophytina</taxon>
        <taxon>Bryopsida</taxon>
        <taxon>Funariidae</taxon>
        <taxon>Funariales</taxon>
        <taxon>Funariaceae</taxon>
        <taxon>Physcomitrium</taxon>
    </lineage>
</organism>
<evidence type="ECO:0000259" key="1">
    <source>
        <dbReference type="PROSITE" id="PS51258"/>
    </source>
</evidence>
<dbReference type="Gramene" id="Pp3c9_24640V3.10">
    <property type="protein sequence ID" value="Pp3c9_24640V3.10"/>
    <property type="gene ID" value="Pp3c9_24640"/>
</dbReference>
<dbReference type="InterPro" id="IPR014770">
    <property type="entry name" value="Munc13_1"/>
</dbReference>
<evidence type="ECO:0000313" key="4">
    <source>
        <dbReference type="Proteomes" id="UP000006727"/>
    </source>
</evidence>
<dbReference type="EnsemblPlants" id="Pp3c9_24640V3.1">
    <property type="protein sequence ID" value="Pp3c9_24640V3.1"/>
    <property type="gene ID" value="Pp3c9_24640"/>
</dbReference>
<dbReference type="Gramene" id="Pp3c9_24640V3.3">
    <property type="protein sequence ID" value="Pp3c9_24640V3.3"/>
    <property type="gene ID" value="Pp3c9_24640"/>
</dbReference>
<sequence length="1277" mass="142537">MTPSLTQATALEAELVPVVLNPEAGHANDVAPPPFLFDTSSAPVRVLIDKLRLPSRHDSCDEEEPSSSTIRLAHAATGRLKEVTIVPGNVRHCGRVIENGVEVYSVAELTDLIQSQIVDLPDITPEVCDELPSSNPRLCEAVLRSVFAPRGPGESLEDCMKSADVVKQAFTLQANVYAKAETRALKVAQYRRAELQLKLESLQKDDDALVPPTQFHDPVVYQSWKMEELQILSNLVDLFGNLPSFSGGVQVKILSVEGLKLEATPKCVAPMFKKKVVESRVYCSVTILPARPGNMPSPVESEEGTVERTPAYFSEVVNCIGDAEWNSQSPWIPICSLQDRILIEVWEKSENVVKCEESEPQPAPQPQPEVVIESNKLENIRGIFKRRSTSRRKKVAPWSGDIFLGQVIVSFSHIESQALAHGGVQGQSPATSYMLADERGKQGNSTLQLQFTCSCERFYREAPPNKLLLMPPVEEIESAFDNFVRLAFHAEDEALFQLGPQWRQIVYGFGAHYRIRGERCALGMVNVMVGLFQEDARYCIGIVPEWLPVCSAAKEGTLTKNELALHCHIVVSLMKPLVNALENFQTLFPGNKPKGAISRLVELLGLLLRLEPDFDHILIPLKSFIQNSCKKRLYKHLFKDTADRELKELTAQSLLKAVQLVRSDLVELSTTYTGAFPDGFNLPHVTGLMYYKLVCHYISTYMKESSPSILTKEHEEMLNEFILLRGDVRKLGLQVQDFGIESLFSDRLEHWIGSLAPRLTDRVDSIIGRETWEPLSTMPSISSSVNDLYAMIGQVVDEVASQLSSFSFKNEYIYKLVFGLCKCVQAYVESLVKLCLQGLSRDMGEGHGKGPENSSSLCGFLRATYIQLNNISAILEEQKKLKSGLYAKWQSAATSNEINEEFAKLEDLIQQVLTELIGAVLENTQAQFKDRVLRESVGEFQGGTGTNEQQSLVCGLDHDVNVMRTSLYNGLSQRILRDLPAALLWCMEGLALNLDDDHKPITEVQCRHLGKVHDVLNNHFNAPQHTTYFFPKEGSARLHRILVCRTMEPQHLSDIYSQAWKTYQQSMEPGNTISPRNGKEVNHANNGHRVKIQNKSPSKPLVTLHGSSIEGTKVEPQLHVLDYLSIIGCKSDRKSRELVVSHSASGKAKYLQAELNLGKEKTLATYSCRLSRIIPGLFYITTKRVCFVKFPGVPSEKWSSSFLTFDKIQRIEDADSDALVFVPIYGQYIRVGRISNRNAALAIIHQQIAGSGSILEKNMALISRSHRRAAANKNGRN</sequence>
<dbReference type="Gramene" id="Pp3c9_24640V3.6">
    <property type="protein sequence ID" value="Pp3c9_24640V3.6"/>
    <property type="gene ID" value="Pp3c9_24640"/>
</dbReference>
<dbReference type="EnsemblPlants" id="Pp3c9_24640V3.10">
    <property type="protein sequence ID" value="Pp3c9_24640V3.10"/>
    <property type="gene ID" value="Pp3c9_24640"/>
</dbReference>
<proteinExistence type="predicted"/>
<keyword evidence="4" id="KW-1185">Reference proteome</keyword>
<dbReference type="PANTHER" id="PTHR31280:SF24">
    <property type="entry name" value="C2 DOMAIN-CONTAINING PROTEIN"/>
    <property type="match status" value="1"/>
</dbReference>
<dbReference type="EnsemblPlants" id="Pp3c9_24640V3.8">
    <property type="protein sequence ID" value="Pp3c9_24640V3.8"/>
    <property type="gene ID" value="Pp3c9_24640"/>
</dbReference>
<accession>A0A2K1K4F9</accession>
<dbReference type="PANTHER" id="PTHR31280">
    <property type="entry name" value="PROTEIN UNC-13 HOMOLOG"/>
    <property type="match status" value="1"/>
</dbReference>
<dbReference type="EnsemblPlants" id="Pp3c9_24640V3.2">
    <property type="protein sequence ID" value="Pp3c9_24640V3.2"/>
    <property type="gene ID" value="Pp3c9_24640"/>
</dbReference>
<dbReference type="EnsemblPlants" id="Pp3c9_24640V3.9">
    <property type="protein sequence ID" value="Pp3c9_24640V3.9"/>
    <property type="gene ID" value="Pp3c9_24640"/>
</dbReference>
<dbReference type="EnsemblPlants" id="Pp3c9_24640V3.4">
    <property type="protein sequence ID" value="Pp3c9_24640V3.4"/>
    <property type="gene ID" value="Pp3c9_24640"/>
</dbReference>
<dbReference type="RefSeq" id="XP_024385235.1">
    <property type="nucleotide sequence ID" value="XM_024529467.2"/>
</dbReference>
<dbReference type="EnsemblPlants" id="Pp3c9_24640V3.6">
    <property type="protein sequence ID" value="Pp3c9_24640V3.6"/>
    <property type="gene ID" value="Pp3c9_24640"/>
</dbReference>
<dbReference type="Gramene" id="Pp3c9_24640V3.5">
    <property type="protein sequence ID" value="Pp3c9_24640V3.5"/>
    <property type="gene ID" value="Pp3c9_24640"/>
</dbReference>